<dbReference type="InterPro" id="IPR011812">
    <property type="entry name" value="Pep_trsgly"/>
</dbReference>
<keyword evidence="4 11" id="KW-0808">Transferase</keyword>
<dbReference type="GO" id="GO:0008360">
    <property type="term" value="P:regulation of cell shape"/>
    <property type="evidence" value="ECO:0007669"/>
    <property type="project" value="UniProtKB-KW"/>
</dbReference>
<evidence type="ECO:0000256" key="8">
    <source>
        <dbReference type="ARBA" id="ARBA00022989"/>
    </source>
</evidence>
<keyword evidence="8 11" id="KW-1133">Transmembrane helix</keyword>
<dbReference type="InterPro" id="IPR036950">
    <property type="entry name" value="PBP_transglycosylase"/>
</dbReference>
<keyword evidence="7 11" id="KW-0573">Peptidoglycan synthesis</keyword>
<feature type="domain" description="Glycosyl transferase family 51" evidence="12">
    <location>
        <begin position="67"/>
        <end position="229"/>
    </location>
</feature>
<evidence type="ECO:0000256" key="1">
    <source>
        <dbReference type="ARBA" id="ARBA00022475"/>
    </source>
</evidence>
<evidence type="ECO:0000256" key="11">
    <source>
        <dbReference type="HAMAP-Rule" id="MF_00766"/>
    </source>
</evidence>
<proteinExistence type="inferred from homology"/>
<dbReference type="PANTHER" id="PTHR30400">
    <property type="entry name" value="MONOFUNCTIONAL BIOSYNTHETIC PEPTIDOGLYCAN TRANSGLYCOSYLASE"/>
    <property type="match status" value="1"/>
</dbReference>
<evidence type="ECO:0000256" key="5">
    <source>
        <dbReference type="ARBA" id="ARBA00022692"/>
    </source>
</evidence>
<evidence type="ECO:0000256" key="3">
    <source>
        <dbReference type="ARBA" id="ARBA00022676"/>
    </source>
</evidence>
<dbReference type="GO" id="GO:0008955">
    <property type="term" value="F:peptidoglycan glycosyltransferase activity"/>
    <property type="evidence" value="ECO:0007669"/>
    <property type="project" value="UniProtKB-UniRule"/>
</dbReference>
<dbReference type="SUPFAM" id="SSF53955">
    <property type="entry name" value="Lysozyme-like"/>
    <property type="match status" value="1"/>
</dbReference>
<comment type="similarity">
    <text evidence="11">Belongs to the glycosyltransferase 51 family.</text>
</comment>
<comment type="function">
    <text evidence="11">Peptidoglycan polymerase that catalyzes glycan chain elongation from lipid-linked precursors.</text>
</comment>
<sequence>MKSGSFWRQKPLWWAYRIAMGLAVLLVVMPSLYLGIHRWIPIPMTSFMIQDRLHARFAGEQDYIFRYEWTPWHQISPHAGIAVVAAEDQKFPWHSGFDVEAIEEAWEDHQKGGRLRGASTISQQVAKNLFLWPGRNFVRKGFEATFTILIEFFWPKKRILEVYLNTAEMGRGVFGVGAAARLYFNKSPGNLTAHESALLAAVLPNPIRLRADRPSAYVNRRAEWIQKQMRQLGGAYYLSGI</sequence>
<comment type="caution">
    <text evidence="13">The sequence shown here is derived from an EMBL/GenBank/DDBJ whole genome shotgun (WGS) entry which is preliminary data.</text>
</comment>
<keyword evidence="9 11" id="KW-0472">Membrane</keyword>
<accession>A0A948W2W6</accession>
<name>A0A948W2W6_UNCEI</name>
<evidence type="ECO:0000313" key="13">
    <source>
        <dbReference type="EMBL" id="MBU2690427.1"/>
    </source>
</evidence>
<dbReference type="InterPro" id="IPR023346">
    <property type="entry name" value="Lysozyme-like_dom_sf"/>
</dbReference>
<dbReference type="Gene3D" id="1.10.3810.10">
    <property type="entry name" value="Biosynthetic peptidoglycan transglycosylase-like"/>
    <property type="match status" value="1"/>
</dbReference>
<evidence type="ECO:0000313" key="14">
    <source>
        <dbReference type="Proteomes" id="UP000777784"/>
    </source>
</evidence>
<keyword evidence="10 11" id="KW-0961">Cell wall biogenesis/degradation</keyword>
<keyword evidence="1 11" id="KW-1003">Cell membrane</keyword>
<comment type="catalytic activity">
    <reaction evidence="11">
        <text>[GlcNAc-(1-&gt;4)-Mur2Ac(oyl-L-Ala-gamma-D-Glu-L-Lys-D-Ala-D-Ala)](n)-di-trans,octa-cis-undecaprenyl diphosphate + beta-D-GlcNAc-(1-&gt;4)-Mur2Ac(oyl-L-Ala-gamma-D-Glu-L-Lys-D-Ala-D-Ala)-di-trans,octa-cis-undecaprenyl diphosphate = [GlcNAc-(1-&gt;4)-Mur2Ac(oyl-L-Ala-gamma-D-Glu-L-Lys-D-Ala-D-Ala)](n+1)-di-trans,octa-cis-undecaprenyl diphosphate + di-trans,octa-cis-undecaprenyl diphosphate + H(+)</text>
        <dbReference type="Rhea" id="RHEA:23708"/>
        <dbReference type="Rhea" id="RHEA-COMP:9602"/>
        <dbReference type="Rhea" id="RHEA-COMP:9603"/>
        <dbReference type="ChEBI" id="CHEBI:15378"/>
        <dbReference type="ChEBI" id="CHEBI:58405"/>
        <dbReference type="ChEBI" id="CHEBI:60033"/>
        <dbReference type="ChEBI" id="CHEBI:78435"/>
        <dbReference type="EC" id="2.4.99.28"/>
    </reaction>
</comment>
<comment type="pathway">
    <text evidence="11">Cell wall biogenesis; peptidoglycan biosynthesis.</text>
</comment>
<dbReference type="Pfam" id="PF00912">
    <property type="entry name" value="Transgly"/>
    <property type="match status" value="1"/>
</dbReference>
<keyword evidence="5 11" id="KW-0812">Transmembrane</keyword>
<dbReference type="GO" id="GO:0005886">
    <property type="term" value="C:plasma membrane"/>
    <property type="evidence" value="ECO:0007669"/>
    <property type="project" value="UniProtKB-SubCell"/>
</dbReference>
<feature type="transmembrane region" description="Helical" evidence="11">
    <location>
        <begin position="12"/>
        <end position="36"/>
    </location>
</feature>
<evidence type="ECO:0000256" key="4">
    <source>
        <dbReference type="ARBA" id="ARBA00022679"/>
    </source>
</evidence>
<dbReference type="PANTHER" id="PTHR30400:SF0">
    <property type="entry name" value="BIOSYNTHETIC PEPTIDOGLYCAN TRANSGLYCOSYLASE"/>
    <property type="match status" value="1"/>
</dbReference>
<dbReference type="AlphaFoldDB" id="A0A948W2W6"/>
<dbReference type="GO" id="GO:0009252">
    <property type="term" value="P:peptidoglycan biosynthetic process"/>
    <property type="evidence" value="ECO:0007669"/>
    <property type="project" value="UniProtKB-UniRule"/>
</dbReference>
<dbReference type="GO" id="GO:0016763">
    <property type="term" value="F:pentosyltransferase activity"/>
    <property type="evidence" value="ECO:0007669"/>
    <property type="project" value="InterPro"/>
</dbReference>
<evidence type="ECO:0000256" key="7">
    <source>
        <dbReference type="ARBA" id="ARBA00022984"/>
    </source>
</evidence>
<organism evidence="13 14">
    <name type="scientific">Eiseniibacteriota bacterium</name>
    <dbReference type="NCBI Taxonomy" id="2212470"/>
    <lineage>
        <taxon>Bacteria</taxon>
        <taxon>Candidatus Eiseniibacteriota</taxon>
    </lineage>
</organism>
<keyword evidence="3 11" id="KW-0328">Glycosyltransferase</keyword>
<reference evidence="13" key="1">
    <citation type="submission" date="2021-05" db="EMBL/GenBank/DDBJ databases">
        <title>Energy efficiency and biological interactions define the core microbiome of deep oligotrophic groundwater.</title>
        <authorList>
            <person name="Mehrshad M."/>
            <person name="Lopez-Fernandez M."/>
            <person name="Bell E."/>
            <person name="Bernier-Latmani R."/>
            <person name="Bertilsson S."/>
            <person name="Dopson M."/>
        </authorList>
    </citation>
    <scope>NUCLEOTIDE SEQUENCE</scope>
    <source>
        <strain evidence="13">Modern_marine.mb.64</strain>
    </source>
</reference>
<protein>
    <recommendedName>
        <fullName evidence="11">Biosynthetic peptidoglycan transglycosylase</fullName>
        <ecNumber evidence="11">2.4.99.28</ecNumber>
    </recommendedName>
    <alternativeName>
        <fullName evidence="11">Glycan polymerase</fullName>
    </alternativeName>
    <alternativeName>
        <fullName evidence="11">Peptidoglycan glycosyltransferase MtgA</fullName>
        <shortName evidence="11">PGT</shortName>
    </alternativeName>
</protein>
<dbReference type="GO" id="GO:0009274">
    <property type="term" value="C:peptidoglycan-based cell wall"/>
    <property type="evidence" value="ECO:0007669"/>
    <property type="project" value="InterPro"/>
</dbReference>
<evidence type="ECO:0000259" key="12">
    <source>
        <dbReference type="Pfam" id="PF00912"/>
    </source>
</evidence>
<gene>
    <name evidence="11 13" type="primary">mtgA</name>
    <name evidence="13" type="ORF">KJ970_05820</name>
</gene>
<evidence type="ECO:0000256" key="2">
    <source>
        <dbReference type="ARBA" id="ARBA00022519"/>
    </source>
</evidence>
<keyword evidence="2" id="KW-0997">Cell inner membrane</keyword>
<dbReference type="GO" id="GO:0071555">
    <property type="term" value="P:cell wall organization"/>
    <property type="evidence" value="ECO:0007669"/>
    <property type="project" value="UniProtKB-KW"/>
</dbReference>
<dbReference type="EC" id="2.4.99.28" evidence="11"/>
<dbReference type="NCBIfam" id="TIGR02070">
    <property type="entry name" value="mono_pep_trsgly"/>
    <property type="match status" value="1"/>
</dbReference>
<dbReference type="InterPro" id="IPR001264">
    <property type="entry name" value="Glyco_trans_51"/>
</dbReference>
<dbReference type="Proteomes" id="UP000777784">
    <property type="component" value="Unassembled WGS sequence"/>
</dbReference>
<keyword evidence="6 11" id="KW-0133">Cell shape</keyword>
<dbReference type="HAMAP" id="MF_00766">
    <property type="entry name" value="PGT_MtgA"/>
    <property type="match status" value="1"/>
</dbReference>
<comment type="subcellular location">
    <subcellularLocation>
        <location evidence="11">Cell membrane</location>
        <topology evidence="11">Single-pass membrane protein</topology>
    </subcellularLocation>
</comment>
<dbReference type="EMBL" id="JAHJDP010000031">
    <property type="protein sequence ID" value="MBU2690427.1"/>
    <property type="molecule type" value="Genomic_DNA"/>
</dbReference>
<evidence type="ECO:0000256" key="9">
    <source>
        <dbReference type="ARBA" id="ARBA00023136"/>
    </source>
</evidence>
<evidence type="ECO:0000256" key="6">
    <source>
        <dbReference type="ARBA" id="ARBA00022960"/>
    </source>
</evidence>
<evidence type="ECO:0000256" key="10">
    <source>
        <dbReference type="ARBA" id="ARBA00023316"/>
    </source>
</evidence>